<sequence>MKKIFLDANVLIDILDNTRPTSSESAKIYEVLVRGVEKYKLFTSCDLLTTVYYFTRKPLGQAMALHKIKKLNQIITVIEFGNKEVDEAIILMERNDKYKDLEDTIQYVMARKEGCDYIITNDKAFASGDVPVLSSEEALKKLT</sequence>
<dbReference type="AlphaFoldDB" id="A0A6S6S8J9"/>
<dbReference type="InterPro" id="IPR002716">
    <property type="entry name" value="PIN_dom"/>
</dbReference>
<gene>
    <name evidence="2" type="ORF">HELGO_WM2434</name>
</gene>
<evidence type="ECO:0000313" key="2">
    <source>
        <dbReference type="EMBL" id="CAA6801354.1"/>
    </source>
</evidence>
<dbReference type="Gene3D" id="3.40.50.1010">
    <property type="entry name" value="5'-nuclease"/>
    <property type="match status" value="1"/>
</dbReference>
<name>A0A6S6S8J9_9BACT</name>
<evidence type="ECO:0000259" key="1">
    <source>
        <dbReference type="Pfam" id="PF13470"/>
    </source>
</evidence>
<feature type="domain" description="PIN" evidence="1">
    <location>
        <begin position="3"/>
        <end position="124"/>
    </location>
</feature>
<reference evidence="2" key="1">
    <citation type="submission" date="2020-01" db="EMBL/GenBank/DDBJ databases">
        <authorList>
            <person name="Meier V. D."/>
            <person name="Meier V D."/>
        </authorList>
    </citation>
    <scope>NUCLEOTIDE SEQUENCE</scope>
    <source>
        <strain evidence="2">HLG_WM_MAG_01</strain>
    </source>
</reference>
<organism evidence="2">
    <name type="scientific">uncultured Sulfurovum sp</name>
    <dbReference type="NCBI Taxonomy" id="269237"/>
    <lineage>
        <taxon>Bacteria</taxon>
        <taxon>Pseudomonadati</taxon>
        <taxon>Campylobacterota</taxon>
        <taxon>Epsilonproteobacteria</taxon>
        <taxon>Campylobacterales</taxon>
        <taxon>Sulfurovaceae</taxon>
        <taxon>Sulfurovum</taxon>
        <taxon>environmental samples</taxon>
    </lineage>
</organism>
<proteinExistence type="predicted"/>
<accession>A0A6S6S8J9</accession>
<protein>
    <submittedName>
        <fullName evidence="2">Ribonuclease</fullName>
    </submittedName>
</protein>
<dbReference type="CDD" id="cd09854">
    <property type="entry name" value="PIN_VapC-like"/>
    <property type="match status" value="1"/>
</dbReference>
<dbReference type="SUPFAM" id="SSF88723">
    <property type="entry name" value="PIN domain-like"/>
    <property type="match status" value="1"/>
</dbReference>
<dbReference type="InterPro" id="IPR029060">
    <property type="entry name" value="PIN-like_dom_sf"/>
</dbReference>
<dbReference type="EMBL" id="CACVAS010000020">
    <property type="protein sequence ID" value="CAA6801354.1"/>
    <property type="molecule type" value="Genomic_DNA"/>
</dbReference>
<dbReference type="Pfam" id="PF13470">
    <property type="entry name" value="PIN_3"/>
    <property type="match status" value="1"/>
</dbReference>